<dbReference type="GO" id="GO:0017168">
    <property type="term" value="F:5-oxoprolinase (ATP-hydrolyzing) activity"/>
    <property type="evidence" value="ECO:0007669"/>
    <property type="project" value="TreeGrafter"/>
</dbReference>
<organism evidence="4 5">
    <name type="scientific">Brevibacterium aurantiacum</name>
    <dbReference type="NCBI Taxonomy" id="273384"/>
    <lineage>
        <taxon>Bacteria</taxon>
        <taxon>Bacillati</taxon>
        <taxon>Actinomycetota</taxon>
        <taxon>Actinomycetes</taxon>
        <taxon>Micrococcales</taxon>
        <taxon>Brevibacteriaceae</taxon>
        <taxon>Brevibacterium</taxon>
    </lineage>
</organism>
<dbReference type="Proteomes" id="UP000316406">
    <property type="component" value="Unassembled WGS sequence"/>
</dbReference>
<dbReference type="PANTHER" id="PTHR11365">
    <property type="entry name" value="5-OXOPROLINASE RELATED"/>
    <property type="match status" value="1"/>
</dbReference>
<accession>A0A556CAV8</accession>
<dbReference type="InterPro" id="IPR045079">
    <property type="entry name" value="Oxoprolinase-like"/>
</dbReference>
<dbReference type="Pfam" id="PF05378">
    <property type="entry name" value="Hydant_A_N"/>
    <property type="match status" value="1"/>
</dbReference>
<dbReference type="Pfam" id="PF19278">
    <property type="entry name" value="Hydant_A_C"/>
    <property type="match status" value="1"/>
</dbReference>
<dbReference type="InterPro" id="IPR008040">
    <property type="entry name" value="Hydant_A_N"/>
</dbReference>
<evidence type="ECO:0000313" key="5">
    <source>
        <dbReference type="Proteomes" id="UP000316406"/>
    </source>
</evidence>
<dbReference type="InterPro" id="IPR002821">
    <property type="entry name" value="Hydantoinase_A"/>
</dbReference>
<dbReference type="InterPro" id="IPR049517">
    <property type="entry name" value="ACX-like_C"/>
</dbReference>
<protein>
    <submittedName>
        <fullName evidence="4">Hydantoinase/oxoprolinase family protein</fullName>
    </submittedName>
</protein>
<evidence type="ECO:0000313" key="4">
    <source>
        <dbReference type="EMBL" id="TSI14530.1"/>
    </source>
</evidence>
<evidence type="ECO:0000259" key="1">
    <source>
        <dbReference type="Pfam" id="PF01968"/>
    </source>
</evidence>
<sequence length="695" mass="75047">MALHVGIDVGGTFTDAVAIEDGRAYTAKAFSTKDVTTGILSALEVLRDRLGRNEEEFVPKIERFVLGNTIVTNAVDEQKYARVSLLTTAGFRDTLRIARSARTDERDPHAMAPPPDVVERKRIFEVPERIDTHGNVLLQLSPEGIEKAVEAAIASDAESIAICLLWSFRNSAHEEALAEYIDEHYPGVPYTLSSRLTPVYREYERMVTTTLDAAVKPLVVEHFHELDRRLKASGLRTPIQIMQVHGGFLSVEETSKAPISMFNSGPVGGVTGARMLGEELGRTKILTADMGGTSLDSAAIVGGEFRVLPRAEVGGMPTSLTAVDIETIGAGGGSLAWVDGRGLMRVGPHSAGSVPGPACYGEGGEHPAVTDAALTLGLINPEYYLAGTVPLYPERSRRAIEKQVAEPLGLDADEAAQGIYRLAASQMSNALRKITVNRGHDPREFILVGFGGATGLFAAALAREAGVSEIVIPRNAAVFSAYGLMHADSVYSAVRTSPWTLTSTADDLEKEFAQLETRAEEWFSSEKIPDCRRELTREADMKFVGQIFEVTTTLPPGPFSEADKEGLRTQFVKDYESEFGTGTAWTEAELLLVNSRVRAVGYSEVQSASMSGDGSSHTASDFRRTILEPHGDRVEARVYRGFSTEGAVDGPCLLEEPDTTIYVPSGASVETTSQGHFLIRLDSPAQSAHLQGDQS</sequence>
<dbReference type="GO" id="GO:0005829">
    <property type="term" value="C:cytosol"/>
    <property type="evidence" value="ECO:0007669"/>
    <property type="project" value="TreeGrafter"/>
</dbReference>
<reference evidence="4 5" key="1">
    <citation type="submission" date="2019-07" db="EMBL/GenBank/DDBJ databases">
        <title>Draft genome sequence of Brevibacterium aurantiacum XU54 isolated from Xinjiang China.</title>
        <authorList>
            <person name="Xu X."/>
        </authorList>
    </citation>
    <scope>NUCLEOTIDE SEQUENCE [LARGE SCALE GENOMIC DNA]</scope>
    <source>
        <strain evidence="4 5">XU54</strain>
    </source>
</reference>
<keyword evidence="5" id="KW-1185">Reference proteome</keyword>
<feature type="domain" description="Hydantoinase A/oxoprolinase" evidence="1">
    <location>
        <begin position="205"/>
        <end position="490"/>
    </location>
</feature>
<comment type="caution">
    <text evidence="4">The sequence shown here is derived from an EMBL/GenBank/DDBJ whole genome shotgun (WGS) entry which is preliminary data.</text>
</comment>
<dbReference type="Pfam" id="PF01968">
    <property type="entry name" value="Hydantoinase_A"/>
    <property type="match status" value="1"/>
</dbReference>
<gene>
    <name evidence="4" type="ORF">FO013_14250</name>
</gene>
<evidence type="ECO:0000259" key="3">
    <source>
        <dbReference type="Pfam" id="PF19278"/>
    </source>
</evidence>
<feature type="domain" description="Hydantoinase/oxoprolinase N-terminal" evidence="2">
    <location>
        <begin position="4"/>
        <end position="184"/>
    </location>
</feature>
<dbReference type="PANTHER" id="PTHR11365:SF23">
    <property type="entry name" value="HYPOTHETICAL 5-OXOPROLINASE (EUROFUNG)-RELATED"/>
    <property type="match status" value="1"/>
</dbReference>
<dbReference type="OrthoDB" id="9768323at2"/>
<dbReference type="AlphaFoldDB" id="A0A556CAV8"/>
<feature type="domain" description="Acetophenone carboxylase-like C-terminal" evidence="3">
    <location>
        <begin position="503"/>
        <end position="670"/>
    </location>
</feature>
<dbReference type="RefSeq" id="WP_143923238.1">
    <property type="nucleotide sequence ID" value="NZ_VLTK01000008.1"/>
</dbReference>
<dbReference type="InterPro" id="IPR043129">
    <property type="entry name" value="ATPase_NBD"/>
</dbReference>
<name>A0A556CAV8_BREAU</name>
<proteinExistence type="predicted"/>
<dbReference type="EMBL" id="VLTK01000008">
    <property type="protein sequence ID" value="TSI14530.1"/>
    <property type="molecule type" value="Genomic_DNA"/>
</dbReference>
<dbReference type="GO" id="GO:0006749">
    <property type="term" value="P:glutathione metabolic process"/>
    <property type="evidence" value="ECO:0007669"/>
    <property type="project" value="TreeGrafter"/>
</dbReference>
<evidence type="ECO:0000259" key="2">
    <source>
        <dbReference type="Pfam" id="PF05378"/>
    </source>
</evidence>
<dbReference type="SUPFAM" id="SSF53067">
    <property type="entry name" value="Actin-like ATPase domain"/>
    <property type="match status" value="1"/>
</dbReference>